<protein>
    <submittedName>
        <fullName evidence="2">Uncharacterized protein</fullName>
    </submittedName>
</protein>
<sequence>MDRPDEAPGPAAPAGEQETRVHRPAALPLPEPEHVPWRWAEEFHANACAGPGARLRLRARLTAASWFGDVETASQALDALVRGTIREDRLARDERLTVRAFILPTNELVLETESRDHAAADPVRRQLVLPPLRSGPL</sequence>
<keyword evidence="3" id="KW-1185">Reference proteome</keyword>
<feature type="region of interest" description="Disordered" evidence="1">
    <location>
        <begin position="1"/>
        <end position="29"/>
    </location>
</feature>
<proteinExistence type="predicted"/>
<evidence type="ECO:0000313" key="3">
    <source>
        <dbReference type="Proteomes" id="UP001550850"/>
    </source>
</evidence>
<dbReference type="EMBL" id="JBEZUR010000012">
    <property type="protein sequence ID" value="MEU3554723.1"/>
    <property type="molecule type" value="Genomic_DNA"/>
</dbReference>
<dbReference type="Proteomes" id="UP001550850">
    <property type="component" value="Unassembled WGS sequence"/>
</dbReference>
<reference evidence="2 3" key="1">
    <citation type="submission" date="2024-06" db="EMBL/GenBank/DDBJ databases">
        <title>The Natural Products Discovery Center: Release of the First 8490 Sequenced Strains for Exploring Actinobacteria Biosynthetic Diversity.</title>
        <authorList>
            <person name="Kalkreuter E."/>
            <person name="Kautsar S.A."/>
            <person name="Yang D."/>
            <person name="Bader C.D."/>
            <person name="Teijaro C.N."/>
            <person name="Fluegel L."/>
            <person name="Davis C.M."/>
            <person name="Simpson J.R."/>
            <person name="Lauterbach L."/>
            <person name="Steele A.D."/>
            <person name="Gui C."/>
            <person name="Meng S."/>
            <person name="Li G."/>
            <person name="Viehrig K."/>
            <person name="Ye F."/>
            <person name="Su P."/>
            <person name="Kiefer A.F."/>
            <person name="Nichols A."/>
            <person name="Cepeda A.J."/>
            <person name="Yan W."/>
            <person name="Fan B."/>
            <person name="Jiang Y."/>
            <person name="Adhikari A."/>
            <person name="Zheng C.-J."/>
            <person name="Schuster L."/>
            <person name="Cowan T.M."/>
            <person name="Smanski M.J."/>
            <person name="Chevrette M.G."/>
            <person name="De Carvalho L.P.S."/>
            <person name="Shen B."/>
        </authorList>
    </citation>
    <scope>NUCLEOTIDE SEQUENCE [LARGE SCALE GENOMIC DNA]</scope>
    <source>
        <strain evidence="2 3">NPDC038104</strain>
    </source>
</reference>
<dbReference type="RefSeq" id="WP_159105590.1">
    <property type="nucleotide sequence ID" value="NZ_BEVZ01000002.1"/>
</dbReference>
<organism evidence="2 3">
    <name type="scientific">Streptomyces fragilis</name>
    <dbReference type="NCBI Taxonomy" id="67301"/>
    <lineage>
        <taxon>Bacteria</taxon>
        <taxon>Bacillati</taxon>
        <taxon>Actinomycetota</taxon>
        <taxon>Actinomycetes</taxon>
        <taxon>Kitasatosporales</taxon>
        <taxon>Streptomycetaceae</taxon>
        <taxon>Streptomyces</taxon>
    </lineage>
</organism>
<accession>A0ABV2YG80</accession>
<gene>
    <name evidence="2" type="ORF">AB0E65_10965</name>
</gene>
<evidence type="ECO:0000256" key="1">
    <source>
        <dbReference type="SAM" id="MobiDB-lite"/>
    </source>
</evidence>
<comment type="caution">
    <text evidence="2">The sequence shown here is derived from an EMBL/GenBank/DDBJ whole genome shotgun (WGS) entry which is preliminary data.</text>
</comment>
<name>A0ABV2YG80_9ACTN</name>
<evidence type="ECO:0000313" key="2">
    <source>
        <dbReference type="EMBL" id="MEU3554723.1"/>
    </source>
</evidence>